<keyword evidence="5" id="KW-0732">Signal</keyword>
<name>A0A3N5B147_9EURY</name>
<dbReference type="Proteomes" id="UP000271783">
    <property type="component" value="Unassembled WGS sequence"/>
</dbReference>
<dbReference type="GO" id="GO:0005576">
    <property type="term" value="C:extracellular region"/>
    <property type="evidence" value="ECO:0007669"/>
    <property type="project" value="UniProtKB-SubCell"/>
</dbReference>
<dbReference type="Pfam" id="PF01345">
    <property type="entry name" value="DUF11"/>
    <property type="match status" value="3"/>
</dbReference>
<gene>
    <name evidence="9" type="ORF">EDC42_1603</name>
</gene>
<organism evidence="9 10">
    <name type="scientific">Methanobrevibacter gottschalkii DSM 11977</name>
    <dbReference type="NCBI Taxonomy" id="1122229"/>
    <lineage>
        <taxon>Archaea</taxon>
        <taxon>Methanobacteriati</taxon>
        <taxon>Methanobacteriota</taxon>
        <taxon>Methanomada group</taxon>
        <taxon>Methanobacteria</taxon>
        <taxon>Methanobacteriales</taxon>
        <taxon>Methanobacteriaceae</taxon>
        <taxon>Methanobrevibacter</taxon>
    </lineage>
</organism>
<evidence type="ECO:0000256" key="7">
    <source>
        <dbReference type="ARBA" id="ARBA00023237"/>
    </source>
</evidence>
<evidence type="ECO:0000256" key="4">
    <source>
        <dbReference type="ARBA" id="ARBA00022525"/>
    </source>
</evidence>
<proteinExistence type="predicted"/>
<feature type="domain" description="DUF11" evidence="8">
    <location>
        <begin position="1035"/>
        <end position="1142"/>
    </location>
</feature>
<reference evidence="9 10" key="1">
    <citation type="submission" date="2018-11" db="EMBL/GenBank/DDBJ databases">
        <title>Genomic Encyclopedia of Type Strains, Phase IV (KMG-IV): sequencing the most valuable type-strain genomes for metagenomic binning, comparative biology and taxonomic classification.</title>
        <authorList>
            <person name="Goeker M."/>
        </authorList>
    </citation>
    <scope>NUCLEOTIDE SEQUENCE [LARGE SCALE GENOMIC DNA]</scope>
    <source>
        <strain evidence="9 10">DSM 11977</strain>
    </source>
</reference>
<dbReference type="PANTHER" id="PTHR11319:SF35">
    <property type="entry name" value="OUTER MEMBRANE PROTEIN PMPC-RELATED"/>
    <property type="match status" value="1"/>
</dbReference>
<dbReference type="InterPro" id="IPR003368">
    <property type="entry name" value="POMP_repeat"/>
</dbReference>
<accession>A0A3N5B147</accession>
<dbReference type="EMBL" id="RKRG01000003">
    <property type="protein sequence ID" value="RPF50943.1"/>
    <property type="molecule type" value="Genomic_DNA"/>
</dbReference>
<keyword evidence="7" id="KW-0998">Cell outer membrane</keyword>
<dbReference type="NCBIfam" id="TIGR01376">
    <property type="entry name" value="POMP_repeat"/>
    <property type="match status" value="4"/>
</dbReference>
<dbReference type="AlphaFoldDB" id="A0A3N5B147"/>
<dbReference type="Pfam" id="PF02415">
    <property type="entry name" value="Chlam_PMP"/>
    <property type="match status" value="7"/>
</dbReference>
<dbReference type="Gene3D" id="2.160.20.10">
    <property type="entry name" value="Single-stranded right-handed beta-helix, Pectin lyase-like"/>
    <property type="match status" value="1"/>
</dbReference>
<dbReference type="InterPro" id="IPR001434">
    <property type="entry name" value="OmcB-like_DUF11"/>
</dbReference>
<feature type="domain" description="DUF11" evidence="8">
    <location>
        <begin position="921"/>
        <end position="1030"/>
    </location>
</feature>
<evidence type="ECO:0000313" key="10">
    <source>
        <dbReference type="Proteomes" id="UP000271783"/>
    </source>
</evidence>
<evidence type="ECO:0000256" key="1">
    <source>
        <dbReference type="ARBA" id="ARBA00004196"/>
    </source>
</evidence>
<dbReference type="PANTHER" id="PTHR11319">
    <property type="entry name" value="G PROTEIN-COUPLED RECEPTOR-RELATED"/>
    <property type="match status" value="1"/>
</dbReference>
<dbReference type="SUPFAM" id="SSF51126">
    <property type="entry name" value="Pectin lyase-like"/>
    <property type="match status" value="2"/>
</dbReference>
<evidence type="ECO:0000259" key="8">
    <source>
        <dbReference type="Pfam" id="PF01345"/>
    </source>
</evidence>
<evidence type="ECO:0000256" key="5">
    <source>
        <dbReference type="ARBA" id="ARBA00022729"/>
    </source>
</evidence>
<keyword evidence="6" id="KW-0472">Membrane</keyword>
<dbReference type="InterPro" id="IPR011050">
    <property type="entry name" value="Pectin_lyase_fold/virulence"/>
</dbReference>
<protein>
    <submittedName>
        <fullName evidence="9">Putative outer membrane repeat protein</fullName>
    </submittedName>
</protein>
<evidence type="ECO:0000313" key="9">
    <source>
        <dbReference type="EMBL" id="RPF50943.1"/>
    </source>
</evidence>
<comment type="subcellular location">
    <subcellularLocation>
        <location evidence="1">Cell envelope</location>
    </subcellularLocation>
    <subcellularLocation>
        <location evidence="2">Cell outer membrane</location>
    </subcellularLocation>
    <subcellularLocation>
        <location evidence="3">Secreted</location>
    </subcellularLocation>
</comment>
<dbReference type="SMART" id="SM00710">
    <property type="entry name" value="PbH1"/>
    <property type="match status" value="14"/>
</dbReference>
<dbReference type="RefSeq" id="WP_123833446.1">
    <property type="nucleotide sequence ID" value="NZ_RKRG01000003.1"/>
</dbReference>
<comment type="caution">
    <text evidence="9">The sequence shown here is derived from an EMBL/GenBank/DDBJ whole genome shotgun (WGS) entry which is preliminary data.</text>
</comment>
<evidence type="ECO:0000256" key="6">
    <source>
        <dbReference type="ARBA" id="ARBA00023136"/>
    </source>
</evidence>
<keyword evidence="4" id="KW-0964">Secreted</keyword>
<feature type="domain" description="DUF11" evidence="8">
    <location>
        <begin position="804"/>
        <end position="916"/>
    </location>
</feature>
<dbReference type="InterPro" id="IPR006626">
    <property type="entry name" value="PbH1"/>
</dbReference>
<sequence>MRKNNYLVFLLIFSLFLTISSVSALNVDDNATIEDTNLNSMDVNFDISNGEFNSINIDKTFDTNIDADAGKDTNIEEKTISITNSNNSILSTKENNVKNNFKLNSGSLRAGNIIYISSDGTGDGLTSNNPTNWANGYINAQSGDTISFLDGTYNLVNVNLNKDLVLKAFNEGNAIINANRAGNVFSINNNRNITINGLTFINGKSTGNGGAISFNSGALTVINCRFINNTASSYGGAIYLRDGKLTIVNTTFVNNSADVGGAAIADTISITHSDFINNTADGSGGAIRAYDNLTIVDSIFTNNTSINGQGGALYTPNVDINNSIFVNNTSLNGGGAIYSSNEYLINNSVFVNNSAIDGDGGAVSSYRTGNINNSNFTNNSAKKSGGAAYARESIEIDNSSFNKNYAGAGGAVRAQSEVNITNSNFTNNVANNEGGAIYSNGKIVVNNLTFINNSAIESDGGAIFSVEDVEVDNSNFINNYAGELGGAISAYNELTVNNSNFTNNNAKYYGGGVYANVLNSNRDNFVNNTAEYNGGGAYVFSNANINGSNFDSNTAVNGGGLFSTGNSSVNNSNFINNNAYDGSAIISGNLHLNNNNLENNTSRGYGIVYAENATIENNKFIDNDALEDKEIYVLNELSQSNNTLSPNQIENINANTVKVNTINGTTYLVDLEDGLKGYCLQRTLNFPDYVYLLNNLSLAHNQLTGEDVSEYLKILIYKYYFSDKKDNITYSLWDFTDSDFRNSNNNLTKKVIALYNSGFRVPDSNASLILDNGTQVLFDFYSAGSSTTQNLFLFNITYMGNNYDMKVEKITLNKSVINGNKTKFIIRVTNIGDTILHGVTVFEKEYDGLVYDSYIDEGNNWNYNNGKWIYKKQLNINESAEFTVVFKTIKSGNFTNIIISSSNETTNKTTNNTTTVYTPNLTVEKLSLNRTVYVGNQTVFTIVVRNTGDCDLGEVFVVEKAPEGLAYSSFKGTDWSYNNGKFTYGKTLKVGESVSFEIVFDAVSSGNWTNVVVAGSNLTGNKTGNNTTKVYNPGLKVEKITLDPVVSVGEITSFEIIVTNTGDCKLGDVFVHEDSYEGLRFHSFRGDMWKQKGDTFYYQGVLNPGESASFVILFTTLKPGNFTNIVTAGSNVTNNTTTENKTKVIENHTNNNTNGINKTVNNETKEVNVHKVDTSRATGNPLLALLMVLLMISVTSVRKFKK</sequence>
<evidence type="ECO:0000256" key="3">
    <source>
        <dbReference type="ARBA" id="ARBA00004613"/>
    </source>
</evidence>
<evidence type="ECO:0000256" key="2">
    <source>
        <dbReference type="ARBA" id="ARBA00004442"/>
    </source>
</evidence>
<keyword evidence="10" id="KW-1185">Reference proteome</keyword>
<dbReference type="InterPro" id="IPR012334">
    <property type="entry name" value="Pectin_lyas_fold"/>
</dbReference>